<dbReference type="RefSeq" id="WP_345534915.1">
    <property type="nucleotide sequence ID" value="NZ_BAABLD010000025.1"/>
</dbReference>
<protein>
    <recommendedName>
        <fullName evidence="3">Integron gene cassette protein</fullName>
    </recommendedName>
</protein>
<evidence type="ECO:0000313" key="1">
    <source>
        <dbReference type="EMBL" id="GAA5172988.1"/>
    </source>
</evidence>
<keyword evidence="2" id="KW-1185">Reference proteome</keyword>
<accession>A0ABP9R977</accession>
<name>A0ABP9R977_9RHOO</name>
<sequence>MGYMRHDAIVVTSWKREALIEAAQHAVAIGLDVIGPSEDATNGIATFLVCPDGSKEGWEESNLFDGLRATFLKYLNGVRHEDNSSCLSWVAIAYGSDDQGAEITAHTWQIGLPANV</sequence>
<dbReference type="EMBL" id="BAABLD010000025">
    <property type="protein sequence ID" value="GAA5172988.1"/>
    <property type="molecule type" value="Genomic_DNA"/>
</dbReference>
<evidence type="ECO:0000313" key="2">
    <source>
        <dbReference type="Proteomes" id="UP001500547"/>
    </source>
</evidence>
<organism evidence="1 2">
    <name type="scientific">Viridibacterium curvum</name>
    <dbReference type="NCBI Taxonomy" id="1101404"/>
    <lineage>
        <taxon>Bacteria</taxon>
        <taxon>Pseudomonadati</taxon>
        <taxon>Pseudomonadota</taxon>
        <taxon>Betaproteobacteria</taxon>
        <taxon>Rhodocyclales</taxon>
        <taxon>Rhodocyclaceae</taxon>
        <taxon>Viridibacterium</taxon>
    </lineage>
</organism>
<dbReference type="Proteomes" id="UP001500547">
    <property type="component" value="Unassembled WGS sequence"/>
</dbReference>
<proteinExistence type="predicted"/>
<gene>
    <name evidence="1" type="ORF">GCM10025770_39800</name>
</gene>
<evidence type="ECO:0008006" key="3">
    <source>
        <dbReference type="Google" id="ProtNLM"/>
    </source>
</evidence>
<comment type="caution">
    <text evidence="1">The sequence shown here is derived from an EMBL/GenBank/DDBJ whole genome shotgun (WGS) entry which is preliminary data.</text>
</comment>
<reference evidence="2" key="1">
    <citation type="journal article" date="2019" name="Int. J. Syst. Evol. Microbiol.">
        <title>The Global Catalogue of Microorganisms (GCM) 10K type strain sequencing project: providing services to taxonomists for standard genome sequencing and annotation.</title>
        <authorList>
            <consortium name="The Broad Institute Genomics Platform"/>
            <consortium name="The Broad Institute Genome Sequencing Center for Infectious Disease"/>
            <person name="Wu L."/>
            <person name="Ma J."/>
        </authorList>
    </citation>
    <scope>NUCLEOTIDE SEQUENCE [LARGE SCALE GENOMIC DNA]</scope>
    <source>
        <strain evidence="2">JCM 18715</strain>
    </source>
</reference>